<reference evidence="1" key="1">
    <citation type="submission" date="2007-03" db="EMBL/GenBank/DDBJ databases">
        <title>Annotation of Culex pipiens quinquefasciatus.</title>
        <authorList>
            <consortium name="The Broad Institute Genome Sequencing Platform"/>
            <person name="Atkinson P.W."/>
            <person name="Hemingway J."/>
            <person name="Christensen B.M."/>
            <person name="Higgs S."/>
            <person name="Kodira C."/>
            <person name="Hannick L."/>
            <person name="Megy K."/>
            <person name="O'Leary S."/>
            <person name="Pearson M."/>
            <person name="Haas B.J."/>
            <person name="Mauceli E."/>
            <person name="Wortman J.R."/>
            <person name="Lee N.H."/>
            <person name="Guigo R."/>
            <person name="Stanke M."/>
            <person name="Alvarado L."/>
            <person name="Amedeo P."/>
            <person name="Antoine C.H."/>
            <person name="Arensburger P."/>
            <person name="Bidwell S.L."/>
            <person name="Crawford M."/>
            <person name="Camaro F."/>
            <person name="Devon K."/>
            <person name="Engels R."/>
            <person name="Hammond M."/>
            <person name="Howarth C."/>
            <person name="Koehrsen M."/>
            <person name="Lawson D."/>
            <person name="Montgomery P."/>
            <person name="Nene V."/>
            <person name="Nusbaum C."/>
            <person name="Puiu D."/>
            <person name="Romero-Severson J."/>
            <person name="Severson D.W."/>
            <person name="Shumway M."/>
            <person name="Sisk P."/>
            <person name="Stolte C."/>
            <person name="Zeng Q."/>
            <person name="Eisenstadt E."/>
            <person name="Fraser-Liggett C."/>
            <person name="Strausberg R."/>
            <person name="Galagan J."/>
            <person name="Birren B."/>
            <person name="Collins F.H."/>
        </authorList>
    </citation>
    <scope>NUCLEOTIDE SEQUENCE [LARGE SCALE GENOMIC DNA]</scope>
    <source>
        <strain evidence="1">JHB</strain>
    </source>
</reference>
<evidence type="ECO:0000313" key="3">
    <source>
        <dbReference type="Proteomes" id="UP000002320"/>
    </source>
</evidence>
<gene>
    <name evidence="2" type="primary">6046022</name>
    <name evidence="1" type="ORF">CpipJ_CPIJ012939</name>
</gene>
<dbReference type="InterPro" id="IPR027409">
    <property type="entry name" value="GroEL-like_apical_dom_sf"/>
</dbReference>
<sequence length="324" mass="37320">MQRASYCVAARITTVLLASIAKEQDNSRDPEKVFCWTRIPVCISRVLTIVHADSDGIKRLELDQVWLGRCDLIEHVMIGEDKLLRFSEVPLEEACTVVIRGATQYDALCTLAATVEETLGKEFMAIQSFGRAMLSYESRQRVISSVDSFSCYWSETSQSLDQLHRFAQHPTGPVNLELHNTFKADGLGKVFIELKAEAELGKPEIKPEPDPKRLPFYYLTHSIKIPLHFFSLLNSFRVRRSNCQRTFANYETRTVKAIKKNLKKCKWDAARYALHLLADLFNCHRRGELETTEQLVLEDSIGNQKRSWRQLTDKTKSKRTHDWH</sequence>
<proteinExistence type="predicted"/>
<dbReference type="HOGENOM" id="CLU_858570_0_0_1"/>
<organism>
    <name type="scientific">Culex quinquefasciatus</name>
    <name type="common">Southern house mosquito</name>
    <name type="synonym">Culex pungens</name>
    <dbReference type="NCBI Taxonomy" id="7176"/>
    <lineage>
        <taxon>Eukaryota</taxon>
        <taxon>Metazoa</taxon>
        <taxon>Ecdysozoa</taxon>
        <taxon>Arthropoda</taxon>
        <taxon>Hexapoda</taxon>
        <taxon>Insecta</taxon>
        <taxon>Pterygota</taxon>
        <taxon>Neoptera</taxon>
        <taxon>Endopterygota</taxon>
        <taxon>Diptera</taxon>
        <taxon>Nematocera</taxon>
        <taxon>Culicoidea</taxon>
        <taxon>Culicidae</taxon>
        <taxon>Culicinae</taxon>
        <taxon>Culicini</taxon>
        <taxon>Culex</taxon>
        <taxon>Culex</taxon>
    </lineage>
</organism>
<dbReference type="Gene3D" id="3.30.260.10">
    <property type="entry name" value="TCP-1-like chaperonin intermediate domain"/>
    <property type="match status" value="1"/>
</dbReference>
<evidence type="ECO:0000313" key="2">
    <source>
        <dbReference type="EnsemblMetazoa" id="CPIJ012939-PA"/>
    </source>
</evidence>
<dbReference type="InterPro" id="IPR027410">
    <property type="entry name" value="TCP-1-like_intermed_sf"/>
</dbReference>
<evidence type="ECO:0000313" key="1">
    <source>
        <dbReference type="EMBL" id="EDS38362.1"/>
    </source>
</evidence>
<dbReference type="Proteomes" id="UP000002320">
    <property type="component" value="Unassembled WGS sequence"/>
</dbReference>
<dbReference type="VEuPathDB" id="VectorBase:CPIJ012939"/>
<dbReference type="InParanoid" id="B0X0X0"/>
<accession>B0X0X0</accession>
<dbReference type="EnsemblMetazoa" id="CPIJ012939-RA">
    <property type="protein sequence ID" value="CPIJ012939-PA"/>
    <property type="gene ID" value="CPIJ012939"/>
</dbReference>
<dbReference type="AlphaFoldDB" id="B0X0X0"/>
<dbReference type="STRING" id="7176.B0X0X0"/>
<dbReference type="KEGG" id="cqu:CpipJ_CPIJ012939"/>
<dbReference type="eggNOG" id="KOG0363">
    <property type="taxonomic scope" value="Eukaryota"/>
</dbReference>
<dbReference type="SUPFAM" id="SSF52029">
    <property type="entry name" value="GroEL apical domain-like"/>
    <property type="match status" value="1"/>
</dbReference>
<name>B0X0X0_CULQU</name>
<dbReference type="EMBL" id="DS232247">
    <property type="protein sequence ID" value="EDS38362.1"/>
    <property type="molecule type" value="Genomic_DNA"/>
</dbReference>
<reference evidence="2" key="2">
    <citation type="submission" date="2021-02" db="UniProtKB">
        <authorList>
            <consortium name="EnsemblMetazoa"/>
        </authorList>
    </citation>
    <scope>IDENTIFICATION</scope>
    <source>
        <strain evidence="2">JHB</strain>
    </source>
</reference>
<protein>
    <submittedName>
        <fullName evidence="1 2">Uncharacterized protein</fullName>
    </submittedName>
</protein>
<keyword evidence="3" id="KW-1185">Reference proteome</keyword>
<dbReference type="Gene3D" id="3.50.7.10">
    <property type="entry name" value="GroEL"/>
    <property type="match status" value="1"/>
</dbReference>